<protein>
    <submittedName>
        <fullName evidence="5">RNA methyltransferase</fullName>
    </submittedName>
</protein>
<dbReference type="GO" id="GO:0032259">
    <property type="term" value="P:methylation"/>
    <property type="evidence" value="ECO:0007669"/>
    <property type="project" value="UniProtKB-KW"/>
</dbReference>
<evidence type="ECO:0000313" key="5">
    <source>
        <dbReference type="EMBL" id="QOY88579.1"/>
    </source>
</evidence>
<dbReference type="PANTHER" id="PTHR43191">
    <property type="entry name" value="RRNA METHYLTRANSFERASE 3"/>
    <property type="match status" value="1"/>
</dbReference>
<dbReference type="Gene3D" id="3.30.1330.30">
    <property type="match status" value="1"/>
</dbReference>
<feature type="domain" description="RNA 2-O ribose methyltransferase substrate binding" evidence="4">
    <location>
        <begin position="34"/>
        <end position="106"/>
    </location>
</feature>
<proteinExistence type="inferred from homology"/>
<dbReference type="GO" id="GO:0006396">
    <property type="term" value="P:RNA processing"/>
    <property type="evidence" value="ECO:0007669"/>
    <property type="project" value="InterPro"/>
</dbReference>
<dbReference type="RefSeq" id="WP_194450241.1">
    <property type="nucleotide sequence ID" value="NZ_CP063849.1"/>
</dbReference>
<dbReference type="EMBL" id="CP063849">
    <property type="protein sequence ID" value="QOY88579.1"/>
    <property type="molecule type" value="Genomic_DNA"/>
</dbReference>
<dbReference type="InterPro" id="IPR013123">
    <property type="entry name" value="SpoU_subst-bd"/>
</dbReference>
<dbReference type="InterPro" id="IPR001537">
    <property type="entry name" value="SpoU_MeTrfase"/>
</dbReference>
<comment type="similarity">
    <text evidence="1">Belongs to the class IV-like SAM-binding methyltransferase superfamily. RNA methyltransferase TrmH family.</text>
</comment>
<organism evidence="5 6">
    <name type="scientific">Paludibaculum fermentans</name>
    <dbReference type="NCBI Taxonomy" id="1473598"/>
    <lineage>
        <taxon>Bacteria</taxon>
        <taxon>Pseudomonadati</taxon>
        <taxon>Acidobacteriota</taxon>
        <taxon>Terriglobia</taxon>
        <taxon>Bryobacterales</taxon>
        <taxon>Bryobacteraceae</taxon>
        <taxon>Paludibaculum</taxon>
    </lineage>
</organism>
<dbReference type="Proteomes" id="UP000593892">
    <property type="component" value="Chromosome"/>
</dbReference>
<dbReference type="GO" id="GO:0008173">
    <property type="term" value="F:RNA methyltransferase activity"/>
    <property type="evidence" value="ECO:0007669"/>
    <property type="project" value="InterPro"/>
</dbReference>
<dbReference type="SMART" id="SM00967">
    <property type="entry name" value="SpoU_sub_bind"/>
    <property type="match status" value="1"/>
</dbReference>
<dbReference type="Pfam" id="PF22435">
    <property type="entry name" value="MRM3-like_sub_bind"/>
    <property type="match status" value="1"/>
</dbReference>
<dbReference type="InterPro" id="IPR029064">
    <property type="entry name" value="Ribosomal_eL30-like_sf"/>
</dbReference>
<reference evidence="5 6" key="1">
    <citation type="submission" date="2020-10" db="EMBL/GenBank/DDBJ databases">
        <title>Complete genome sequence of Paludibaculum fermentans P105T, a facultatively anaerobic acidobacterium capable of dissimilatory Fe(III) reduction.</title>
        <authorList>
            <person name="Dedysh S.N."/>
            <person name="Beletsky A.V."/>
            <person name="Kulichevskaya I.S."/>
            <person name="Mardanov A.V."/>
            <person name="Ravin N.V."/>
        </authorList>
    </citation>
    <scope>NUCLEOTIDE SEQUENCE [LARGE SCALE GENOMIC DNA]</scope>
    <source>
        <strain evidence="5 6">P105</strain>
    </source>
</reference>
<gene>
    <name evidence="5" type="ORF">IRI77_01040</name>
</gene>
<dbReference type="CDD" id="cd18095">
    <property type="entry name" value="SpoU-like_rRNA-MTase"/>
    <property type="match status" value="1"/>
</dbReference>
<dbReference type="Gene3D" id="3.40.1280.10">
    <property type="match status" value="1"/>
</dbReference>
<evidence type="ECO:0000313" key="6">
    <source>
        <dbReference type="Proteomes" id="UP000593892"/>
    </source>
</evidence>
<dbReference type="InterPro" id="IPR053888">
    <property type="entry name" value="MRM3-like_sub_bind"/>
</dbReference>
<evidence type="ECO:0000256" key="3">
    <source>
        <dbReference type="ARBA" id="ARBA00022679"/>
    </source>
</evidence>
<dbReference type="Pfam" id="PF00588">
    <property type="entry name" value="SpoU_methylase"/>
    <property type="match status" value="1"/>
</dbReference>
<dbReference type="AlphaFoldDB" id="A0A7S7NRZ4"/>
<dbReference type="InterPro" id="IPR029028">
    <property type="entry name" value="Alpha/beta_knot_MTases"/>
</dbReference>
<sequence length="263" mass="27813">MSRAEVITSARNPLLKEVRRALSRGTLTADGLCVAETFHLLEEALRSGLETPVVVASDSVRGVVERHVGKLHGVRLITVPDAVFQEVSATETAQGVLALVRPPQWTMEHVLRGHSLVVILDGVQDPGNAGAIVRAAEAFGATGLLLLKGTVSPWNAKTLRASAGSLFRVPFLEGVAPDLARKAVAQHKMEVFVAVPRASLSLKDAALDGRCALVIGSEGRGVSKEMEGAGLSLHIPTTGVESLNAAMAAGILLYEAWRQRTVK</sequence>
<dbReference type="SUPFAM" id="SSF55315">
    <property type="entry name" value="L30e-like"/>
    <property type="match status" value="1"/>
</dbReference>
<evidence type="ECO:0000256" key="1">
    <source>
        <dbReference type="ARBA" id="ARBA00007228"/>
    </source>
</evidence>
<dbReference type="SUPFAM" id="SSF75217">
    <property type="entry name" value="alpha/beta knot"/>
    <property type="match status" value="1"/>
</dbReference>
<keyword evidence="2 5" id="KW-0489">Methyltransferase</keyword>
<keyword evidence="3 5" id="KW-0808">Transferase</keyword>
<evidence type="ECO:0000256" key="2">
    <source>
        <dbReference type="ARBA" id="ARBA00022603"/>
    </source>
</evidence>
<dbReference type="PANTHER" id="PTHR43191:SF2">
    <property type="entry name" value="RRNA METHYLTRANSFERASE 3, MITOCHONDRIAL"/>
    <property type="match status" value="1"/>
</dbReference>
<dbReference type="GO" id="GO:0003723">
    <property type="term" value="F:RNA binding"/>
    <property type="evidence" value="ECO:0007669"/>
    <property type="project" value="InterPro"/>
</dbReference>
<dbReference type="InterPro" id="IPR051259">
    <property type="entry name" value="rRNA_Methyltransferase"/>
</dbReference>
<name>A0A7S7NRZ4_PALFE</name>
<accession>A0A7S7NRZ4</accession>
<evidence type="ECO:0000259" key="4">
    <source>
        <dbReference type="SMART" id="SM00967"/>
    </source>
</evidence>
<dbReference type="GO" id="GO:0005737">
    <property type="term" value="C:cytoplasm"/>
    <property type="evidence" value="ECO:0007669"/>
    <property type="project" value="UniProtKB-ARBA"/>
</dbReference>
<dbReference type="KEGG" id="pfer:IRI77_01040"/>
<dbReference type="InterPro" id="IPR029026">
    <property type="entry name" value="tRNA_m1G_MTases_N"/>
</dbReference>
<keyword evidence="6" id="KW-1185">Reference proteome</keyword>